<feature type="transmembrane region" description="Helical" evidence="1">
    <location>
        <begin position="47"/>
        <end position="66"/>
    </location>
</feature>
<comment type="caution">
    <text evidence="2">The sequence shown here is derived from an EMBL/GenBank/DDBJ whole genome shotgun (WGS) entry which is preliminary data.</text>
</comment>
<dbReference type="InParanoid" id="A0A369K799"/>
<feature type="transmembrane region" description="Helical" evidence="1">
    <location>
        <begin position="86"/>
        <end position="105"/>
    </location>
</feature>
<dbReference type="OrthoDB" id="3014610at2759"/>
<evidence type="ECO:0000313" key="3">
    <source>
        <dbReference type="Proteomes" id="UP000076154"/>
    </source>
</evidence>
<sequence length="293" mass="32205">MVLSSQNAGLISVMCESVLVGAYGVLTGLVIWVLLAQRRTMPRMHRLLFSASVMMFAISATHLGLVMQARTLVGRKAPLANAQSQIILSMVQFVIGDLILVWRVWVIWGRNYWVPAVPLAIMISAAACTINIAFGSNVRKFFTVAPVVLIVANTSLCTILIAGRIWYMRYHLKKITEKAGISNIASGSKGALAFVIESGALYALCQLISLILDRTKSVGLTIILNLEIPLIGILPTLIIVLVHFDQLPGTRTAKDYVISRSLHFNRPESDATSETITANMRYSLHDDRDSRLV</sequence>
<feature type="transmembrane region" description="Helical" evidence="1">
    <location>
        <begin position="6"/>
        <end position="35"/>
    </location>
</feature>
<protein>
    <submittedName>
        <fullName evidence="2">Uncharacterized protein</fullName>
    </submittedName>
</protein>
<organism evidence="2 3">
    <name type="scientific">Hypsizygus marmoreus</name>
    <name type="common">White beech mushroom</name>
    <name type="synonym">Agaricus marmoreus</name>
    <dbReference type="NCBI Taxonomy" id="39966"/>
    <lineage>
        <taxon>Eukaryota</taxon>
        <taxon>Fungi</taxon>
        <taxon>Dikarya</taxon>
        <taxon>Basidiomycota</taxon>
        <taxon>Agaricomycotina</taxon>
        <taxon>Agaricomycetes</taxon>
        <taxon>Agaricomycetidae</taxon>
        <taxon>Agaricales</taxon>
        <taxon>Tricholomatineae</taxon>
        <taxon>Lyophyllaceae</taxon>
        <taxon>Hypsizygus</taxon>
    </lineage>
</organism>
<dbReference type="Proteomes" id="UP000076154">
    <property type="component" value="Unassembled WGS sequence"/>
</dbReference>
<dbReference type="EMBL" id="LUEZ02000014">
    <property type="protein sequence ID" value="RDB27674.1"/>
    <property type="molecule type" value="Genomic_DNA"/>
</dbReference>
<feature type="transmembrane region" description="Helical" evidence="1">
    <location>
        <begin position="112"/>
        <end position="135"/>
    </location>
</feature>
<feature type="transmembrane region" description="Helical" evidence="1">
    <location>
        <begin position="218"/>
        <end position="244"/>
    </location>
</feature>
<dbReference type="AlphaFoldDB" id="A0A369K799"/>
<name>A0A369K799_HYPMA</name>
<keyword evidence="1" id="KW-1133">Transmembrane helix</keyword>
<evidence type="ECO:0000313" key="2">
    <source>
        <dbReference type="EMBL" id="RDB27674.1"/>
    </source>
</evidence>
<feature type="transmembrane region" description="Helical" evidence="1">
    <location>
        <begin position="191"/>
        <end position="212"/>
    </location>
</feature>
<keyword evidence="1" id="KW-0472">Membrane</keyword>
<gene>
    <name evidence="2" type="ORF">Hypma_003234</name>
</gene>
<keyword evidence="1" id="KW-0812">Transmembrane</keyword>
<evidence type="ECO:0000256" key="1">
    <source>
        <dbReference type="SAM" id="Phobius"/>
    </source>
</evidence>
<reference evidence="2" key="1">
    <citation type="submission" date="2018-04" db="EMBL/GenBank/DDBJ databases">
        <title>Whole genome sequencing of Hypsizygus marmoreus.</title>
        <authorList>
            <person name="Choi I.-G."/>
            <person name="Min B."/>
            <person name="Kim J.-G."/>
            <person name="Kim S."/>
            <person name="Oh Y.-L."/>
            <person name="Kong W.-S."/>
            <person name="Park H."/>
            <person name="Jeong J."/>
            <person name="Song E.-S."/>
        </authorList>
    </citation>
    <scope>NUCLEOTIDE SEQUENCE [LARGE SCALE GENOMIC DNA]</scope>
    <source>
        <strain evidence="2">51987-8</strain>
    </source>
</reference>
<feature type="transmembrane region" description="Helical" evidence="1">
    <location>
        <begin position="141"/>
        <end position="167"/>
    </location>
</feature>
<accession>A0A369K799</accession>
<proteinExistence type="predicted"/>
<keyword evidence="3" id="KW-1185">Reference proteome</keyword>